<dbReference type="Gene3D" id="3.30.70.100">
    <property type="match status" value="2"/>
</dbReference>
<dbReference type="AlphaFoldDB" id="A0A6C0GM87"/>
<dbReference type="Proteomes" id="UP000480178">
    <property type="component" value="Chromosome"/>
</dbReference>
<accession>A0A6C0GM87</accession>
<dbReference type="PANTHER" id="PTHR21017">
    <property type="entry name" value="NIPSNAP-RELATED"/>
    <property type="match status" value="1"/>
</dbReference>
<reference evidence="3 4" key="1">
    <citation type="submission" date="2020-01" db="EMBL/GenBank/DDBJ databases">
        <authorList>
            <person name="Kim M.K."/>
        </authorList>
    </citation>
    <scope>NUCLEOTIDE SEQUENCE [LARGE SCALE GENOMIC DNA]</scope>
    <source>
        <strain evidence="3 4">172606-1</strain>
    </source>
</reference>
<protein>
    <submittedName>
        <fullName evidence="3">NIPSNAP family protein</fullName>
    </submittedName>
</protein>
<dbReference type="InterPro" id="IPR051557">
    <property type="entry name" value="NipSnap_domain"/>
</dbReference>
<feature type="domain" description="NIPSNAP" evidence="2">
    <location>
        <begin position="151"/>
        <end position="256"/>
    </location>
</feature>
<sequence>MHPNLFRKSVIILAIAGVIDSFFALRAMAANDSRYYEMRVYYAAPGKLEDLQARFRNHTTKIFEKHGMTNIGYWVPLDNPDNKLIYVLAYPSKEARDKAWKDFGSDPEWQKVQKASEVNGKLVTKVESTFMNAVDYSPKIGPSKGKELRTFELRTYTCPPGKLKDLHARFRNHTIKLFKKHGMTNIGYWEVLGKDGAEPNTLVYILAHKSKESGEASFKAFREDPTWIEAKKASEVNGSLTEKVESVYMAPTDYSKIK</sequence>
<dbReference type="PANTHER" id="PTHR21017:SF17">
    <property type="entry name" value="PROTEIN NIPSNAP"/>
    <property type="match status" value="1"/>
</dbReference>
<dbReference type="Pfam" id="PF07978">
    <property type="entry name" value="NIPSNAP"/>
    <property type="match status" value="2"/>
</dbReference>
<gene>
    <name evidence="3" type="ORF">GXP67_19915</name>
</gene>
<dbReference type="EMBL" id="CP048222">
    <property type="protein sequence ID" value="QHT68750.1"/>
    <property type="molecule type" value="Genomic_DNA"/>
</dbReference>
<comment type="similarity">
    <text evidence="1">Belongs to the NipSnap family.</text>
</comment>
<organism evidence="3 4">
    <name type="scientific">Rhodocytophaga rosea</name>
    <dbReference type="NCBI Taxonomy" id="2704465"/>
    <lineage>
        <taxon>Bacteria</taxon>
        <taxon>Pseudomonadati</taxon>
        <taxon>Bacteroidota</taxon>
        <taxon>Cytophagia</taxon>
        <taxon>Cytophagales</taxon>
        <taxon>Rhodocytophagaceae</taxon>
        <taxon>Rhodocytophaga</taxon>
    </lineage>
</organism>
<feature type="domain" description="NIPSNAP" evidence="2">
    <location>
        <begin position="36"/>
        <end position="138"/>
    </location>
</feature>
<dbReference type="InterPro" id="IPR012577">
    <property type="entry name" value="NIPSNAP"/>
</dbReference>
<evidence type="ECO:0000313" key="3">
    <source>
        <dbReference type="EMBL" id="QHT68750.1"/>
    </source>
</evidence>
<name>A0A6C0GM87_9BACT</name>
<evidence type="ECO:0000259" key="2">
    <source>
        <dbReference type="Pfam" id="PF07978"/>
    </source>
</evidence>
<dbReference type="InterPro" id="IPR011008">
    <property type="entry name" value="Dimeric_a/b-barrel"/>
</dbReference>
<evidence type="ECO:0000313" key="4">
    <source>
        <dbReference type="Proteomes" id="UP000480178"/>
    </source>
</evidence>
<evidence type="ECO:0000256" key="1">
    <source>
        <dbReference type="ARBA" id="ARBA00005291"/>
    </source>
</evidence>
<keyword evidence="4" id="KW-1185">Reference proteome</keyword>
<dbReference type="KEGG" id="rhoz:GXP67_19915"/>
<dbReference type="RefSeq" id="WP_162444755.1">
    <property type="nucleotide sequence ID" value="NZ_CP048222.1"/>
</dbReference>
<proteinExistence type="inferred from homology"/>
<dbReference type="SUPFAM" id="SSF54909">
    <property type="entry name" value="Dimeric alpha+beta barrel"/>
    <property type="match status" value="2"/>
</dbReference>